<accession>A0AAN9J553</accession>
<protein>
    <submittedName>
        <fullName evidence="2">Uncharacterized protein</fullName>
    </submittedName>
</protein>
<proteinExistence type="predicted"/>
<sequence length="76" mass="8576">MTASIHQQQSTQQSPFSLTHLQPSQPLDVELPKNEATLHGVIQDVQSLSPKSGNAYQRHELHFSHWLDAVSYGERI</sequence>
<dbReference type="Proteomes" id="UP001372338">
    <property type="component" value="Unassembled WGS sequence"/>
</dbReference>
<dbReference type="EMBL" id="JAYWIO010000001">
    <property type="protein sequence ID" value="KAK7291568.1"/>
    <property type="molecule type" value="Genomic_DNA"/>
</dbReference>
<reference evidence="2 3" key="1">
    <citation type="submission" date="2024-01" db="EMBL/GenBank/DDBJ databases">
        <title>The genomes of 5 underutilized Papilionoideae crops provide insights into root nodulation and disease resistanc.</title>
        <authorList>
            <person name="Yuan L."/>
        </authorList>
    </citation>
    <scope>NUCLEOTIDE SEQUENCE [LARGE SCALE GENOMIC DNA]</scope>
    <source>
        <strain evidence="2">ZHUSHIDOU_FW_LH</strain>
        <tissue evidence="2">Leaf</tissue>
    </source>
</reference>
<name>A0AAN9J553_CROPI</name>
<evidence type="ECO:0000313" key="2">
    <source>
        <dbReference type="EMBL" id="KAK7291568.1"/>
    </source>
</evidence>
<evidence type="ECO:0000256" key="1">
    <source>
        <dbReference type="SAM" id="MobiDB-lite"/>
    </source>
</evidence>
<feature type="compositionally biased region" description="Polar residues" evidence="1">
    <location>
        <begin position="1"/>
        <end position="25"/>
    </location>
</feature>
<keyword evidence="3" id="KW-1185">Reference proteome</keyword>
<dbReference type="AlphaFoldDB" id="A0AAN9J553"/>
<organism evidence="2 3">
    <name type="scientific">Crotalaria pallida</name>
    <name type="common">Smooth rattlebox</name>
    <name type="synonym">Crotalaria striata</name>
    <dbReference type="NCBI Taxonomy" id="3830"/>
    <lineage>
        <taxon>Eukaryota</taxon>
        <taxon>Viridiplantae</taxon>
        <taxon>Streptophyta</taxon>
        <taxon>Embryophyta</taxon>
        <taxon>Tracheophyta</taxon>
        <taxon>Spermatophyta</taxon>
        <taxon>Magnoliopsida</taxon>
        <taxon>eudicotyledons</taxon>
        <taxon>Gunneridae</taxon>
        <taxon>Pentapetalae</taxon>
        <taxon>rosids</taxon>
        <taxon>fabids</taxon>
        <taxon>Fabales</taxon>
        <taxon>Fabaceae</taxon>
        <taxon>Papilionoideae</taxon>
        <taxon>50 kb inversion clade</taxon>
        <taxon>genistoids sensu lato</taxon>
        <taxon>core genistoids</taxon>
        <taxon>Crotalarieae</taxon>
        <taxon>Crotalaria</taxon>
    </lineage>
</organism>
<comment type="caution">
    <text evidence="2">The sequence shown here is derived from an EMBL/GenBank/DDBJ whole genome shotgun (WGS) entry which is preliminary data.</text>
</comment>
<evidence type="ECO:0000313" key="3">
    <source>
        <dbReference type="Proteomes" id="UP001372338"/>
    </source>
</evidence>
<feature type="region of interest" description="Disordered" evidence="1">
    <location>
        <begin position="1"/>
        <end position="26"/>
    </location>
</feature>
<gene>
    <name evidence="2" type="ORF">RIF29_06814</name>
</gene>